<accession>A0A9D2YIN0</accession>
<feature type="coiled-coil region" evidence="1">
    <location>
        <begin position="95"/>
        <end position="268"/>
    </location>
</feature>
<name>A0A9D2YIN0_NOTFU</name>
<dbReference type="KEGG" id="nfu:107391325"/>
<reference evidence="2" key="1">
    <citation type="submission" date="2020-03" db="EMBL/GenBank/DDBJ databases">
        <title>Intra-Species Differences in Population Size shape Life History and Genome Evolution.</title>
        <authorList>
            <person name="Willemsen D."/>
            <person name="Cui R."/>
            <person name="Valenzano D.R."/>
        </authorList>
    </citation>
    <scope>NUCLEOTIDE SEQUENCE</scope>
    <source>
        <strain evidence="2">GRZ</strain>
        <tissue evidence="2">Whole</tissue>
    </source>
</reference>
<comment type="caution">
    <text evidence="2">The sequence shown here is derived from an EMBL/GenBank/DDBJ whole genome shotgun (WGS) entry which is preliminary data.</text>
</comment>
<keyword evidence="1" id="KW-0175">Coiled coil</keyword>
<organism evidence="2 3">
    <name type="scientific">Nothobranchius furzeri</name>
    <name type="common">Turquoise killifish</name>
    <dbReference type="NCBI Taxonomy" id="105023"/>
    <lineage>
        <taxon>Eukaryota</taxon>
        <taxon>Metazoa</taxon>
        <taxon>Chordata</taxon>
        <taxon>Craniata</taxon>
        <taxon>Vertebrata</taxon>
        <taxon>Euteleostomi</taxon>
        <taxon>Actinopterygii</taxon>
        <taxon>Neopterygii</taxon>
        <taxon>Teleostei</taxon>
        <taxon>Neoteleostei</taxon>
        <taxon>Acanthomorphata</taxon>
        <taxon>Ovalentaria</taxon>
        <taxon>Atherinomorphae</taxon>
        <taxon>Cyprinodontiformes</taxon>
        <taxon>Nothobranchiidae</taxon>
        <taxon>Nothobranchius</taxon>
    </lineage>
</organism>
<proteinExistence type="predicted"/>
<sequence length="531" mass="63301">METIIYQEEINMLNNFLTTDHLERYQDAKVYFFETIRKMGRASQVVIKALEDEQKAHNETKRNYERTTETLKGKDCLIISLQEGIATGEAKVLAAEQLANDYKQMLLEEQKAHQEMRRSYSETVNTLIENNDCLKVSLKELEKEKASHAETRETQQNIILTIQAEKEALRLQTMKAADEIQRQFAEEKRQLEENLEQKDVLYQSLDDTYRAELSDVKQQMENLSQELEEEKQIRKEREEMIFTIQAEKDDLCSQMQQQTSDLNKLHDETTRNFIKKLEEKDVLYQSLEQKCETQLSERHQLIESLKQELDTKRQQHFDELQETQAQNDAIRLQTMKAALELGRQFEQNIRQLEENQEQKDVLYQSLDDTYRAELSESRQQVEHLHRELEKEVKARKEKEEMIRIVQDEKVELYNQMADKARAMEGQFETEKRNFMKDLEEREVSCQDLERKYKTEVFNSKRQQQEMEKEREEAAQTILTIQSEKEALRVQMAQQLDVEKSTFQKELNNTQSLYRDLRKKYMELFFVAANSC</sequence>
<evidence type="ECO:0000313" key="3">
    <source>
        <dbReference type="Proteomes" id="UP000822369"/>
    </source>
</evidence>
<evidence type="ECO:0000313" key="2">
    <source>
        <dbReference type="EMBL" id="KAF7221521.1"/>
    </source>
</evidence>
<gene>
    <name evidence="2" type="ORF">G4P62_001449</name>
</gene>
<dbReference type="EMBL" id="JAAVVJ010000005">
    <property type="protein sequence ID" value="KAF7221521.1"/>
    <property type="molecule type" value="Genomic_DNA"/>
</dbReference>
<dbReference type="OMA" id="MDWTIND"/>
<feature type="coiled-coil region" evidence="1">
    <location>
        <begin position="295"/>
        <end position="519"/>
    </location>
</feature>
<protein>
    <submittedName>
        <fullName evidence="2">Trichohyalin-like</fullName>
    </submittedName>
</protein>
<evidence type="ECO:0000256" key="1">
    <source>
        <dbReference type="SAM" id="Coils"/>
    </source>
</evidence>
<dbReference type="AlphaFoldDB" id="A0A9D2YIN0"/>
<dbReference type="Proteomes" id="UP000822369">
    <property type="component" value="Chromosome 5"/>
</dbReference>